<keyword evidence="4" id="KW-1185">Reference proteome</keyword>
<sequence>MSDVLSQSEIDALIQALSSGEVDAQEITAETKESKVKKYDFRRPDKFAKEQLRTLQIIHENFSRLLNTFLSGYLRTLVQVEVLSVEQLSNHEFTNSISNPAVLGIIDFSPLEGQIILDITADVAFVIIDRILGGSGRIVEEKRNFTEIEISLLRKLIKQIIKLFKEPWENVVSINPKLEKIETNSQFAQIVSPSETIALITLNIKIGDVEGMVNLCIPHLVIEPILPKLNTRLWFNSVNKERTSDDEEIIAKRVEKTKVPVRAVLGSTYITVSEFLDLQVGDVIQLDTSIKEDVKIFVGEQLKYYGKPGTKRKRMAVQIEGIVEKGDE</sequence>
<keyword evidence="3" id="KW-0969">Cilium</keyword>
<keyword evidence="3" id="KW-0282">Flagellum</keyword>
<accession>A0ABX8RE09</accession>
<dbReference type="Pfam" id="PF02154">
    <property type="entry name" value="FliM"/>
    <property type="match status" value="1"/>
</dbReference>
<gene>
    <name evidence="3" type="primary">fliM</name>
    <name evidence="3" type="ORF">KVH43_12430</name>
</gene>
<dbReference type="Proteomes" id="UP000886818">
    <property type="component" value="Chromosome"/>
</dbReference>
<reference evidence="3" key="1">
    <citation type="submission" date="2021-07" db="EMBL/GenBank/DDBJ databases">
        <title>Complete genome sequence of Crassaminicella sp. 143-21, isolated from a deep-sea hydrothermal vent.</title>
        <authorList>
            <person name="Li X."/>
        </authorList>
    </citation>
    <scope>NUCLEOTIDE SEQUENCE</scope>
    <source>
        <strain evidence="3">143-21</strain>
    </source>
</reference>
<protein>
    <recommendedName>
        <fullName evidence="1">Flagellar motor switch protein FliM</fullName>
    </recommendedName>
</protein>
<evidence type="ECO:0000256" key="1">
    <source>
        <dbReference type="NCBIfam" id="TIGR01397"/>
    </source>
</evidence>
<dbReference type="InterPro" id="IPR001689">
    <property type="entry name" value="Flag_FliM"/>
</dbReference>
<dbReference type="NCBIfam" id="TIGR01397">
    <property type="entry name" value="fliM_switch"/>
    <property type="match status" value="1"/>
</dbReference>
<evidence type="ECO:0000313" key="4">
    <source>
        <dbReference type="Proteomes" id="UP000886818"/>
    </source>
</evidence>
<dbReference type="PANTHER" id="PTHR30034">
    <property type="entry name" value="FLAGELLAR MOTOR SWITCH PROTEIN FLIM"/>
    <property type="match status" value="1"/>
</dbReference>
<dbReference type="CDD" id="cd17908">
    <property type="entry name" value="FliM"/>
    <property type="match status" value="1"/>
</dbReference>
<evidence type="ECO:0000313" key="3">
    <source>
        <dbReference type="EMBL" id="QXM06140.1"/>
    </source>
</evidence>
<dbReference type="RefSeq" id="WP_218282837.1">
    <property type="nucleotide sequence ID" value="NZ_CP078093.1"/>
</dbReference>
<dbReference type="EMBL" id="CP078093">
    <property type="protein sequence ID" value="QXM06140.1"/>
    <property type="molecule type" value="Genomic_DNA"/>
</dbReference>
<dbReference type="PANTHER" id="PTHR30034:SF6">
    <property type="entry name" value="YOP PROTEINS TRANSLOCATION PROTEIN Q"/>
    <property type="match status" value="1"/>
</dbReference>
<dbReference type="PIRSF" id="PIRSF002888">
    <property type="entry name" value="FliM"/>
    <property type="match status" value="1"/>
</dbReference>
<organism evidence="3 4">
    <name type="scientific">Crassaminicella indica</name>
    <dbReference type="NCBI Taxonomy" id="2855394"/>
    <lineage>
        <taxon>Bacteria</taxon>
        <taxon>Bacillati</taxon>
        <taxon>Bacillota</taxon>
        <taxon>Clostridia</taxon>
        <taxon>Eubacteriales</taxon>
        <taxon>Clostridiaceae</taxon>
        <taxon>Crassaminicella</taxon>
    </lineage>
</organism>
<proteinExistence type="predicted"/>
<feature type="domain" description="Flagellar motor switch protein FliN-like C-terminal" evidence="2">
    <location>
        <begin position="253"/>
        <end position="323"/>
    </location>
</feature>
<dbReference type="InterPro" id="IPR001543">
    <property type="entry name" value="FliN-like_C"/>
</dbReference>
<name>A0ABX8RE09_9CLOT</name>
<evidence type="ECO:0000259" key="2">
    <source>
        <dbReference type="Pfam" id="PF01052"/>
    </source>
</evidence>
<keyword evidence="3" id="KW-0966">Cell projection</keyword>
<dbReference type="Pfam" id="PF01052">
    <property type="entry name" value="FliMN_C"/>
    <property type="match status" value="1"/>
</dbReference>